<proteinExistence type="predicted"/>
<dbReference type="Pfam" id="PF14311">
    <property type="entry name" value="DUF4379"/>
    <property type="match status" value="1"/>
</dbReference>
<accession>A0A481YRA9</accession>
<protein>
    <recommendedName>
        <fullName evidence="1">Treble clef zinc finger domain-containing protein</fullName>
    </recommendedName>
</protein>
<dbReference type="Gene3D" id="3.40.960.10">
    <property type="entry name" value="VSR Endonuclease"/>
    <property type="match status" value="1"/>
</dbReference>
<dbReference type="EMBL" id="MK500328">
    <property type="protein sequence ID" value="QBK85813.1"/>
    <property type="molecule type" value="Genomic_DNA"/>
</dbReference>
<evidence type="ECO:0000259" key="1">
    <source>
        <dbReference type="Pfam" id="PF14311"/>
    </source>
</evidence>
<gene>
    <name evidence="2" type="ORF">LCMAC101_04080</name>
</gene>
<dbReference type="InterPro" id="IPR025487">
    <property type="entry name" value="DUF4379"/>
</dbReference>
<sequence length="692" mass="81679">MSLEMTDLTENLANSSKTLKPKFTITDLQIFAKENNSILLSLIYINTTTKYQWQCSNKHIFERTWVEARKCPNIRWCQECKKDGRIELLRAYAKERGGKCLADVYVNDKTHYEWECGNGHKWLTNWNTISHKKSWCGECRKYTLQDLHKKAKDRGGKCLSKEYVNDQTHYEWECKNGHKFYAVWSSINTKNSWCRECIKYTVDNMREYARKKGGDCLSDRYTDSRDKYLFICSNKHVWETQWSSMKHNNTWCKECLKYTISELQNHAKNKGGKILSKEYVNKYTLYEWECKEEHKWLASWNNVFYGCTWCRECSYASRTYKNNFKKYTISDLQIVASEKGGLCLSEEYISANKRYTWKCKRDHIWKTSFGNVFYSGTWCVQCQKLSLKEAQEIAKERGGKCLSIEYVNKRENMEWECGKGHKWVSTLGTIKYDEVWCTLCWYGKSRPSPITIEQLKEIVDQRGGKLIATKYKNPNTKLMVVCSKNHRWETTSTGLKNGNWCFECCVDSKFLSLEEVQETAAKRGGKLISTVYKGTNKKVIWECKRKHQWSATTGSVRGGSWCPYCRYKSEQLSREILEKIYDSPFPKIRPKFLRTEKGGCLELDGYNEKLELAFEYQGIQHEKVVPFFHPHGEKDLLAIQERDKIKKEKCSQNGICLLEIPSKYSYNHPKKLKRYIRKKLIELDYLWVIEVS</sequence>
<organism evidence="2">
    <name type="scientific">Marseillevirus LCMAC101</name>
    <dbReference type="NCBI Taxonomy" id="2506602"/>
    <lineage>
        <taxon>Viruses</taxon>
        <taxon>Varidnaviria</taxon>
        <taxon>Bamfordvirae</taxon>
        <taxon>Nucleocytoviricota</taxon>
        <taxon>Megaviricetes</taxon>
        <taxon>Pimascovirales</taxon>
        <taxon>Pimascovirales incertae sedis</taxon>
        <taxon>Marseilleviridae</taxon>
    </lineage>
</organism>
<evidence type="ECO:0000313" key="2">
    <source>
        <dbReference type="EMBL" id="QBK85813.1"/>
    </source>
</evidence>
<reference evidence="2" key="1">
    <citation type="journal article" date="2019" name="MBio">
        <title>Virus Genomes from Deep Sea Sediments Expand the Ocean Megavirome and Support Independent Origins of Viral Gigantism.</title>
        <authorList>
            <person name="Backstrom D."/>
            <person name="Yutin N."/>
            <person name="Jorgensen S.L."/>
            <person name="Dharamshi J."/>
            <person name="Homa F."/>
            <person name="Zaremba-Niedwiedzka K."/>
            <person name="Spang A."/>
            <person name="Wolf Y.I."/>
            <person name="Koonin E.V."/>
            <person name="Ettema T.J."/>
        </authorList>
    </citation>
    <scope>NUCLEOTIDE SEQUENCE</scope>
</reference>
<feature type="domain" description="Treble clef zinc finger" evidence="1">
    <location>
        <begin position="522"/>
        <end position="566"/>
    </location>
</feature>
<name>A0A481YRA9_9VIRU</name>